<evidence type="ECO:0000313" key="4">
    <source>
        <dbReference type="Proteomes" id="UP000045706"/>
    </source>
</evidence>
<sequence>LPRVSPATPHHVQHFAVSLRRASLAVLWSRSLHLGRPHYPTSVNRTMSIDRHGLLRPFQSLFSPRNTNPRSLIMPTASSSKLKHILPNPAPSHIAEPCRNKPHPTRLSATHKRSYVFSACAACRKRKGKCTGRRPQCRPYTKRHQVCAYDTEPAETQMQACRRQNEVLMRENLGYLTLPGLLISLPDNEAIDMLVREGWGYLVELQESRVSSLAAASAGVLVWAKIFGSGADV</sequence>
<evidence type="ECO:0000256" key="1">
    <source>
        <dbReference type="ARBA" id="ARBA00023242"/>
    </source>
</evidence>
<dbReference type="InterPro" id="IPR053187">
    <property type="entry name" value="Notoamide_regulator"/>
</dbReference>
<dbReference type="PROSITE" id="PS50048">
    <property type="entry name" value="ZN2_CY6_FUNGAL_2"/>
    <property type="match status" value="1"/>
</dbReference>
<protein>
    <recommendedName>
        <fullName evidence="2">Zn(2)-C6 fungal-type domain-containing protein</fullName>
    </recommendedName>
</protein>
<dbReference type="PANTHER" id="PTHR47256:SF1">
    <property type="entry name" value="ZN(II)2CYS6 TRANSCRIPTION FACTOR (EUROFUNG)"/>
    <property type="match status" value="1"/>
</dbReference>
<dbReference type="GO" id="GO:0000981">
    <property type="term" value="F:DNA-binding transcription factor activity, RNA polymerase II-specific"/>
    <property type="evidence" value="ECO:0007669"/>
    <property type="project" value="InterPro"/>
</dbReference>
<evidence type="ECO:0000259" key="2">
    <source>
        <dbReference type="PROSITE" id="PS50048"/>
    </source>
</evidence>
<evidence type="ECO:0000313" key="3">
    <source>
        <dbReference type="EMBL" id="CRK21896.1"/>
    </source>
</evidence>
<dbReference type="CDD" id="cd00067">
    <property type="entry name" value="GAL4"/>
    <property type="match status" value="1"/>
</dbReference>
<dbReference type="EMBL" id="CVQI01012447">
    <property type="protein sequence ID" value="CRK21896.1"/>
    <property type="molecule type" value="Genomic_DNA"/>
</dbReference>
<dbReference type="PANTHER" id="PTHR47256">
    <property type="entry name" value="ZN(II)2CYS6 TRANSCRIPTION FACTOR (EUROFUNG)-RELATED"/>
    <property type="match status" value="1"/>
</dbReference>
<feature type="non-terminal residue" evidence="3">
    <location>
        <position position="233"/>
    </location>
</feature>
<organism evidence="3 4">
    <name type="scientific">Verticillium longisporum</name>
    <name type="common">Verticillium dahliae var. longisporum</name>
    <dbReference type="NCBI Taxonomy" id="100787"/>
    <lineage>
        <taxon>Eukaryota</taxon>
        <taxon>Fungi</taxon>
        <taxon>Dikarya</taxon>
        <taxon>Ascomycota</taxon>
        <taxon>Pezizomycotina</taxon>
        <taxon>Sordariomycetes</taxon>
        <taxon>Hypocreomycetidae</taxon>
        <taxon>Glomerellales</taxon>
        <taxon>Plectosphaerellaceae</taxon>
        <taxon>Verticillium</taxon>
    </lineage>
</organism>
<dbReference type="AlphaFoldDB" id="A0A0G4LIN2"/>
<dbReference type="InterPro" id="IPR036864">
    <property type="entry name" value="Zn2-C6_fun-type_DNA-bd_sf"/>
</dbReference>
<accession>A0A0G4LIN2</accession>
<dbReference type="SUPFAM" id="SSF57701">
    <property type="entry name" value="Zn2/Cys6 DNA-binding domain"/>
    <property type="match status" value="1"/>
</dbReference>
<reference evidence="4" key="1">
    <citation type="submission" date="2015-05" db="EMBL/GenBank/DDBJ databases">
        <authorList>
            <person name="Fogelqvist Johan"/>
        </authorList>
    </citation>
    <scope>NUCLEOTIDE SEQUENCE [LARGE SCALE GENOMIC DNA]</scope>
</reference>
<keyword evidence="1" id="KW-0539">Nucleus</keyword>
<dbReference type="Proteomes" id="UP000045706">
    <property type="component" value="Unassembled WGS sequence"/>
</dbReference>
<gene>
    <name evidence="3" type="ORF">BN1723_012519</name>
</gene>
<dbReference type="Gene3D" id="4.10.240.10">
    <property type="entry name" value="Zn(2)-C6 fungal-type DNA-binding domain"/>
    <property type="match status" value="1"/>
</dbReference>
<feature type="non-terminal residue" evidence="3">
    <location>
        <position position="1"/>
    </location>
</feature>
<feature type="domain" description="Zn(2)-C6 fungal-type" evidence="2">
    <location>
        <begin position="119"/>
        <end position="149"/>
    </location>
</feature>
<name>A0A0G4LIN2_VERLO</name>
<dbReference type="GO" id="GO:0008270">
    <property type="term" value="F:zinc ion binding"/>
    <property type="evidence" value="ECO:0007669"/>
    <property type="project" value="InterPro"/>
</dbReference>
<dbReference type="InterPro" id="IPR001138">
    <property type="entry name" value="Zn2Cys6_DnaBD"/>
</dbReference>
<proteinExistence type="predicted"/>